<evidence type="ECO:0000313" key="3">
    <source>
        <dbReference type="Proteomes" id="UP000237000"/>
    </source>
</evidence>
<dbReference type="EMBL" id="JXTC01000003">
    <property type="protein sequence ID" value="POO03150.1"/>
    <property type="molecule type" value="Genomic_DNA"/>
</dbReference>
<reference evidence="3" key="1">
    <citation type="submission" date="2016-06" db="EMBL/GenBank/DDBJ databases">
        <title>Parallel loss of symbiosis genes in relatives of nitrogen-fixing non-legume Parasponia.</title>
        <authorList>
            <person name="Van Velzen R."/>
            <person name="Holmer R."/>
            <person name="Bu F."/>
            <person name="Rutten L."/>
            <person name="Van Zeijl A."/>
            <person name="Liu W."/>
            <person name="Santuari L."/>
            <person name="Cao Q."/>
            <person name="Sharma T."/>
            <person name="Shen D."/>
            <person name="Roswanjaya Y."/>
            <person name="Wardhani T."/>
            <person name="Kalhor M.S."/>
            <person name="Jansen J."/>
            <person name="Van den Hoogen J."/>
            <person name="Gungor B."/>
            <person name="Hartog M."/>
            <person name="Hontelez J."/>
            <person name="Verver J."/>
            <person name="Yang W.-C."/>
            <person name="Schijlen E."/>
            <person name="Repin R."/>
            <person name="Schilthuizen M."/>
            <person name="Schranz E."/>
            <person name="Heidstra R."/>
            <person name="Miyata K."/>
            <person name="Fedorova E."/>
            <person name="Kohlen W."/>
            <person name="Bisseling T."/>
            <person name="Smit S."/>
            <person name="Geurts R."/>
        </authorList>
    </citation>
    <scope>NUCLEOTIDE SEQUENCE [LARGE SCALE GENOMIC DNA]</scope>
    <source>
        <strain evidence="3">cv. RG33-2</strain>
    </source>
</reference>
<keyword evidence="3" id="KW-1185">Reference proteome</keyword>
<name>A0A2P5FZC1_TREOI</name>
<dbReference type="InParanoid" id="A0A2P5FZC1"/>
<comment type="caution">
    <text evidence="2">The sequence shown here is derived from an EMBL/GenBank/DDBJ whole genome shotgun (WGS) entry which is preliminary data.</text>
</comment>
<evidence type="ECO:0000256" key="1">
    <source>
        <dbReference type="SAM" id="MobiDB-lite"/>
    </source>
</evidence>
<proteinExistence type="predicted"/>
<organism evidence="2 3">
    <name type="scientific">Trema orientale</name>
    <name type="common">Charcoal tree</name>
    <name type="synonym">Celtis orientalis</name>
    <dbReference type="NCBI Taxonomy" id="63057"/>
    <lineage>
        <taxon>Eukaryota</taxon>
        <taxon>Viridiplantae</taxon>
        <taxon>Streptophyta</taxon>
        <taxon>Embryophyta</taxon>
        <taxon>Tracheophyta</taxon>
        <taxon>Spermatophyta</taxon>
        <taxon>Magnoliopsida</taxon>
        <taxon>eudicotyledons</taxon>
        <taxon>Gunneridae</taxon>
        <taxon>Pentapetalae</taxon>
        <taxon>rosids</taxon>
        <taxon>fabids</taxon>
        <taxon>Rosales</taxon>
        <taxon>Cannabaceae</taxon>
        <taxon>Trema</taxon>
    </lineage>
</organism>
<accession>A0A2P5FZC1</accession>
<evidence type="ECO:0000313" key="2">
    <source>
        <dbReference type="EMBL" id="POO03150.1"/>
    </source>
</evidence>
<feature type="compositionally biased region" description="Basic and acidic residues" evidence="1">
    <location>
        <begin position="90"/>
        <end position="103"/>
    </location>
</feature>
<feature type="compositionally biased region" description="Basic and acidic residues" evidence="1">
    <location>
        <begin position="111"/>
        <end position="130"/>
    </location>
</feature>
<dbReference type="Proteomes" id="UP000237000">
    <property type="component" value="Unassembled WGS sequence"/>
</dbReference>
<protein>
    <submittedName>
        <fullName evidence="2">Uncharacterized protein</fullName>
    </submittedName>
</protein>
<sequence length="146" mass="16203">MRSSEIELRLQYFGSVSGASALSRALRSVSLISSTSALLASSPDTPQHDRHTRRHRSIGRNDSTATGSFHRAAGEGPPNTDDERELEGEFGQKDIRNNDDHDSTSYTGARLVDEVFNRLSKRSETTSAERRSKKNRSQQIIDALLD</sequence>
<gene>
    <name evidence="2" type="ORF">TorRG33x02_012110</name>
</gene>
<feature type="region of interest" description="Disordered" evidence="1">
    <location>
        <begin position="37"/>
        <end position="146"/>
    </location>
</feature>
<dbReference type="AlphaFoldDB" id="A0A2P5FZC1"/>